<dbReference type="Proteomes" id="UP000469185">
    <property type="component" value="Unassembled WGS sequence"/>
</dbReference>
<dbReference type="InterPro" id="IPR040701">
    <property type="entry name" value="Bact_RF_family2"/>
</dbReference>
<dbReference type="InterPro" id="IPR042226">
    <property type="entry name" value="eFR1_2_sf"/>
</dbReference>
<evidence type="ECO:0000313" key="2">
    <source>
        <dbReference type="Proteomes" id="UP000469185"/>
    </source>
</evidence>
<evidence type="ECO:0000313" key="1">
    <source>
        <dbReference type="EMBL" id="NED95959.1"/>
    </source>
</evidence>
<organism evidence="1 2">
    <name type="scientific">Phytoactinopolyspora alkaliphila</name>
    <dbReference type="NCBI Taxonomy" id="1783498"/>
    <lineage>
        <taxon>Bacteria</taxon>
        <taxon>Bacillati</taxon>
        <taxon>Actinomycetota</taxon>
        <taxon>Actinomycetes</taxon>
        <taxon>Jiangellales</taxon>
        <taxon>Jiangellaceae</taxon>
        <taxon>Phytoactinopolyspora</taxon>
    </lineage>
</organism>
<gene>
    <name evidence="1" type="ORF">G1H11_11625</name>
</gene>
<protein>
    <recommendedName>
        <fullName evidence="3">Peptide chain release factor 1</fullName>
    </recommendedName>
</protein>
<dbReference type="Gene3D" id="3.30.420.60">
    <property type="entry name" value="eRF1 domain 2"/>
    <property type="match status" value="1"/>
</dbReference>
<dbReference type="EMBL" id="JAAGOB010000005">
    <property type="protein sequence ID" value="NED95959.1"/>
    <property type="molecule type" value="Genomic_DNA"/>
</dbReference>
<accession>A0A6N9YM77</accession>
<dbReference type="Pfam" id="PF18844">
    <property type="entry name" value="baeRF_family2"/>
    <property type="match status" value="1"/>
</dbReference>
<dbReference type="AlphaFoldDB" id="A0A6N9YM77"/>
<comment type="caution">
    <text evidence="1">The sequence shown here is derived from an EMBL/GenBank/DDBJ whole genome shotgun (WGS) entry which is preliminary data.</text>
</comment>
<evidence type="ECO:0008006" key="3">
    <source>
        <dbReference type="Google" id="ProtNLM"/>
    </source>
</evidence>
<dbReference type="RefSeq" id="WP_163818712.1">
    <property type="nucleotide sequence ID" value="NZ_JAAGOB010000005.1"/>
</dbReference>
<sequence>MIQQQSNSITSTVSVICSRPGPFLSVYIDVSRDVDEAEHRIGVRWRSAREELHRAGAPASLLDLVGERVLDPSGAGGRVARMVVAADDEILLDEVTLRPRAQEALTWGPLPDVTGWLSDRSTTMPVLVVLADREGADFELYDAWPEPPVVTDSFHGDDLHVKKVAVGGWAHKQYQRRSEWTWRRNAEEVAAEIDRHVDDGVPLVVVAGDLRAQGEIRHAVSEKAREILVELETGGRAAGSSRDALDQAIDHAVGDVVVTDRLRTLNELEEQAGRGGAAAVGLREVLGKLTLGQVRTVLLSPDEASTQIVATRDYPGLPLPTEAQNSDELRADLAVVCAAAATDAEVAIVPRAKSGDGVSAVLRWDDQRSGSAVTGELE</sequence>
<proteinExistence type="predicted"/>
<keyword evidence="2" id="KW-1185">Reference proteome</keyword>
<reference evidence="1 2" key="1">
    <citation type="submission" date="2020-02" db="EMBL/GenBank/DDBJ databases">
        <authorList>
            <person name="Li X.-J."/>
            <person name="Feng X.-M."/>
        </authorList>
    </citation>
    <scope>NUCLEOTIDE SEQUENCE [LARGE SCALE GENOMIC DNA]</scope>
    <source>
        <strain evidence="1 2">CGMCC 4.7225</strain>
    </source>
</reference>
<name>A0A6N9YM77_9ACTN</name>